<comment type="caution">
    <text evidence="1">The sequence shown here is derived from an EMBL/GenBank/DDBJ whole genome shotgun (WGS) entry which is preliminary data.</text>
</comment>
<reference evidence="1" key="1">
    <citation type="submission" date="2020-01" db="EMBL/GenBank/DDBJ databases">
        <title>Genome sequence of Kobresia littledalei, the first chromosome-level genome in the family Cyperaceae.</title>
        <authorList>
            <person name="Qu G."/>
        </authorList>
    </citation>
    <scope>NUCLEOTIDE SEQUENCE</scope>
    <source>
        <strain evidence="1">C.B.Clarke</strain>
        <tissue evidence="1">Leaf</tissue>
    </source>
</reference>
<accession>A0A833R1R5</accession>
<dbReference type="Proteomes" id="UP000623129">
    <property type="component" value="Unassembled WGS sequence"/>
</dbReference>
<dbReference type="GO" id="GO:0016301">
    <property type="term" value="F:kinase activity"/>
    <property type="evidence" value="ECO:0007669"/>
    <property type="project" value="UniProtKB-KW"/>
</dbReference>
<protein>
    <submittedName>
        <fullName evidence="1">Fructokinase-2</fullName>
    </submittedName>
</protein>
<dbReference type="OrthoDB" id="415590at2759"/>
<organism evidence="1 2">
    <name type="scientific">Carex littledalei</name>
    <dbReference type="NCBI Taxonomy" id="544730"/>
    <lineage>
        <taxon>Eukaryota</taxon>
        <taxon>Viridiplantae</taxon>
        <taxon>Streptophyta</taxon>
        <taxon>Embryophyta</taxon>
        <taxon>Tracheophyta</taxon>
        <taxon>Spermatophyta</taxon>
        <taxon>Magnoliopsida</taxon>
        <taxon>Liliopsida</taxon>
        <taxon>Poales</taxon>
        <taxon>Cyperaceae</taxon>
        <taxon>Cyperoideae</taxon>
        <taxon>Cariceae</taxon>
        <taxon>Carex</taxon>
        <taxon>Carex subgen. Euthyceras</taxon>
    </lineage>
</organism>
<keyword evidence="1" id="KW-0808">Transferase</keyword>
<evidence type="ECO:0000313" key="2">
    <source>
        <dbReference type="Proteomes" id="UP000623129"/>
    </source>
</evidence>
<keyword evidence="1" id="KW-0418">Kinase</keyword>
<name>A0A833R1R5_9POAL</name>
<dbReference type="SUPFAM" id="SSF53613">
    <property type="entry name" value="Ribokinase-like"/>
    <property type="match status" value="1"/>
</dbReference>
<gene>
    <name evidence="1" type="ORF">FCM35_KLT09634</name>
</gene>
<dbReference type="AlphaFoldDB" id="A0A833R1R5"/>
<dbReference type="InterPro" id="IPR029056">
    <property type="entry name" value="Ribokinase-like"/>
</dbReference>
<dbReference type="Gene3D" id="3.40.1190.20">
    <property type="match status" value="1"/>
</dbReference>
<dbReference type="EMBL" id="SWLB01000002">
    <property type="protein sequence ID" value="KAF3340790.1"/>
    <property type="molecule type" value="Genomic_DNA"/>
</dbReference>
<keyword evidence="2" id="KW-1185">Reference proteome</keyword>
<sequence>MFTADLKYIPASVPNEEKLRKALRFSNACGAICATQKGVIPALPTSAVVEELIASANQPYLFSSTKGKIDVESKLE</sequence>
<proteinExistence type="predicted"/>
<evidence type="ECO:0000313" key="1">
    <source>
        <dbReference type="EMBL" id="KAF3340790.1"/>
    </source>
</evidence>